<dbReference type="InterPro" id="IPR003018">
    <property type="entry name" value="GAF"/>
</dbReference>
<dbReference type="AlphaFoldDB" id="A0A064CDS5"/>
<dbReference type="EMBL" id="JALN02000003">
    <property type="protein sequence ID" value="KDE96902.1"/>
    <property type="molecule type" value="Genomic_DNA"/>
</dbReference>
<dbReference type="GO" id="GO:0003723">
    <property type="term" value="F:RNA binding"/>
    <property type="evidence" value="ECO:0007669"/>
    <property type="project" value="InterPro"/>
</dbReference>
<dbReference type="PROSITE" id="PS50921">
    <property type="entry name" value="ANTAR"/>
    <property type="match status" value="1"/>
</dbReference>
<dbReference type="InterPro" id="IPR005561">
    <property type="entry name" value="ANTAR"/>
</dbReference>
<dbReference type="InterPro" id="IPR029016">
    <property type="entry name" value="GAF-like_dom_sf"/>
</dbReference>
<feature type="domain" description="ANTAR" evidence="6">
    <location>
        <begin position="184"/>
        <end position="245"/>
    </location>
</feature>
<dbReference type="SUPFAM" id="SSF55781">
    <property type="entry name" value="GAF domain-like"/>
    <property type="match status" value="1"/>
</dbReference>
<sequence length="249" mass="27714">MPSTHHTWSPWSAPARSSTRANCSNAPPKSPHRHRPQTAISKPERRSPETRRSTGIDNSSLSVNGAQYAGITLIDEGGIRTLAATHDYPRLLDDVQRDVGQGPCLSAAWIQHIIRIDDLPEEMRWPRYRDAVVAQTPIRSVLSIRLADRGKAISALNFYADAAGAFDDDSVEQGLIFASHTVLTWTALDREQRFQSALASRDVIGQAKGMLMERFDIDAVAAFELLRKLSQERNVKLVEIAQRLIDADH</sequence>
<organism evidence="7 8">
    <name type="scientific">Mycolicibacterium aromaticivorans JS19b1 = JCM 16368</name>
    <dbReference type="NCBI Taxonomy" id="1440774"/>
    <lineage>
        <taxon>Bacteria</taxon>
        <taxon>Bacillati</taxon>
        <taxon>Actinomycetota</taxon>
        <taxon>Actinomycetes</taxon>
        <taxon>Mycobacteriales</taxon>
        <taxon>Mycobacteriaceae</taxon>
        <taxon>Mycolicibacterium</taxon>
    </lineage>
</organism>
<comment type="caution">
    <text evidence="7">The sequence shown here is derived from an EMBL/GenBank/DDBJ whole genome shotgun (WGS) entry which is preliminary data.</text>
</comment>
<dbReference type="eggNOG" id="COG2203">
    <property type="taxonomic scope" value="Bacteria"/>
</dbReference>
<evidence type="ECO:0000256" key="3">
    <source>
        <dbReference type="ARBA" id="ARBA00023015"/>
    </source>
</evidence>
<dbReference type="Gene3D" id="3.30.450.40">
    <property type="match status" value="1"/>
</dbReference>
<accession>A0A064CDS5</accession>
<dbReference type="Pfam" id="PF13185">
    <property type="entry name" value="GAF_2"/>
    <property type="match status" value="1"/>
</dbReference>
<evidence type="ECO:0000256" key="2">
    <source>
        <dbReference type="ARBA" id="ARBA00022777"/>
    </source>
</evidence>
<dbReference type="InterPro" id="IPR011006">
    <property type="entry name" value="CheY-like_superfamily"/>
</dbReference>
<feature type="compositionally biased region" description="Basic and acidic residues" evidence="5">
    <location>
        <begin position="42"/>
        <end position="54"/>
    </location>
</feature>
<keyword evidence="2" id="KW-0418">Kinase</keyword>
<keyword evidence="4" id="KW-0804">Transcription</keyword>
<feature type="region of interest" description="Disordered" evidence="5">
    <location>
        <begin position="1"/>
        <end position="61"/>
    </location>
</feature>
<protein>
    <recommendedName>
        <fullName evidence="6">ANTAR domain-containing protein</fullName>
    </recommendedName>
</protein>
<evidence type="ECO:0000256" key="5">
    <source>
        <dbReference type="SAM" id="MobiDB-lite"/>
    </source>
</evidence>
<dbReference type="SMART" id="SM01012">
    <property type="entry name" value="ANTAR"/>
    <property type="match status" value="1"/>
</dbReference>
<dbReference type="Pfam" id="PF03861">
    <property type="entry name" value="ANTAR"/>
    <property type="match status" value="1"/>
</dbReference>
<evidence type="ECO:0000313" key="7">
    <source>
        <dbReference type="EMBL" id="KDE96902.1"/>
    </source>
</evidence>
<keyword evidence="1" id="KW-0808">Transferase</keyword>
<dbReference type="Gene3D" id="1.10.10.10">
    <property type="entry name" value="Winged helix-like DNA-binding domain superfamily/Winged helix DNA-binding domain"/>
    <property type="match status" value="1"/>
</dbReference>
<gene>
    <name evidence="7" type="ORF">Y900_030170</name>
</gene>
<keyword evidence="8" id="KW-1185">Reference proteome</keyword>
<keyword evidence="3" id="KW-0805">Transcription regulation</keyword>
<dbReference type="Proteomes" id="UP000022835">
    <property type="component" value="Unassembled WGS sequence"/>
</dbReference>
<feature type="compositionally biased region" description="Polar residues" evidence="5">
    <location>
        <begin position="1"/>
        <end position="27"/>
    </location>
</feature>
<dbReference type="GO" id="GO:0016301">
    <property type="term" value="F:kinase activity"/>
    <property type="evidence" value="ECO:0007669"/>
    <property type="project" value="UniProtKB-KW"/>
</dbReference>
<proteinExistence type="predicted"/>
<name>A0A064CDS5_9MYCO</name>
<evidence type="ECO:0000313" key="8">
    <source>
        <dbReference type="Proteomes" id="UP000022835"/>
    </source>
</evidence>
<reference evidence="7" key="1">
    <citation type="submission" date="2014-05" db="EMBL/GenBank/DDBJ databases">
        <title>Genome sequence of Mycobacterium aromaticivorans strain JS19b1T (= DSM 45407T).</title>
        <authorList>
            <person name="Kwak Y."/>
            <person name="Park G.-S."/>
            <person name="Li Q.X."/>
            <person name="Lee S.-E."/>
            <person name="Shin J.-H."/>
        </authorList>
    </citation>
    <scope>NUCLEOTIDE SEQUENCE [LARGE SCALE GENOMIC DNA]</scope>
    <source>
        <strain evidence="7">JS19b1</strain>
    </source>
</reference>
<dbReference type="STRING" id="1440774.Y900_030170"/>
<evidence type="ECO:0000256" key="4">
    <source>
        <dbReference type="ARBA" id="ARBA00023163"/>
    </source>
</evidence>
<evidence type="ECO:0000256" key="1">
    <source>
        <dbReference type="ARBA" id="ARBA00022679"/>
    </source>
</evidence>
<evidence type="ECO:0000259" key="6">
    <source>
        <dbReference type="PROSITE" id="PS50921"/>
    </source>
</evidence>
<dbReference type="InterPro" id="IPR036388">
    <property type="entry name" value="WH-like_DNA-bd_sf"/>
</dbReference>
<dbReference type="SUPFAM" id="SSF52172">
    <property type="entry name" value="CheY-like"/>
    <property type="match status" value="1"/>
</dbReference>